<feature type="signal peptide" evidence="4">
    <location>
        <begin position="1"/>
        <end position="22"/>
    </location>
</feature>
<evidence type="ECO:0000256" key="2">
    <source>
        <dbReference type="ARBA" id="ARBA00005695"/>
    </source>
</evidence>
<keyword evidence="3 4" id="KW-0732">Signal</keyword>
<name>A0ABY7YPE4_9HYPH</name>
<dbReference type="SUPFAM" id="SSF53850">
    <property type="entry name" value="Periplasmic binding protein-like II"/>
    <property type="match status" value="1"/>
</dbReference>
<gene>
    <name evidence="6" type="ORF">PSQ19_01365</name>
</gene>
<reference evidence="6 7" key="1">
    <citation type="submission" date="2023-02" db="EMBL/GenBank/DDBJ databases">
        <title>Devosia algicola sp. nov., isolated from the phycosphere of marine algae.</title>
        <authorList>
            <person name="Kim J.M."/>
            <person name="Lee J.K."/>
            <person name="Choi B.J."/>
            <person name="Bayburt H."/>
            <person name="Jeon C.O."/>
        </authorList>
    </citation>
    <scope>NUCLEOTIDE SEQUENCE [LARGE SCALE GENOMIC DNA]</scope>
    <source>
        <strain evidence="6 7">G20-9</strain>
    </source>
</reference>
<comment type="similarity">
    <text evidence="2">Belongs to the bacterial solute-binding protein 5 family.</text>
</comment>
<sequence length="499" mass="53544">MSLKKLSAALLATSILVSTASAATLNIAIDSSPAGLDPHLITAFNSVVIVQDNIYEGLTAIDKDQAVVPGLAESWEISDDGLTYTFKLRSGVTFHDGSAMDAEDVAASIRRVQSEAVASPLASRVSPIVDIKIIDPTTVALVLDAPFAPILSSLAGIAIVPAEMEKDVDALQQTPDGTGPFKFAEWQPNGFISLDKNDAYYREGEPKLDEVVFNFVPEAATRQVGITSGEYDLLPGIDPATALQLQGQAGVTVQQTRDLSYTLLGMNVSRPPFDKVEVREAVNMLLNRQEIIDGALFGSGVPAGPLSPALTEWALDPSTFSCYTTNVDGAKALLKEAGVETPIKLTMNVLPRQDTRDIAQVIQQELAAGGIEVELINQEIGQFVQDWRNSNFDMFVSANGGSPDPDGYFYRTFIGGGSTNVFKYDDAEVDSWLNEGRVETDQAARKAIYDKLQTKLACDGPVAHIAYGTLNTAVSDKVKGFEIYANGRLTSLVNVTVDE</sequence>
<evidence type="ECO:0000259" key="5">
    <source>
        <dbReference type="Pfam" id="PF00496"/>
    </source>
</evidence>
<feature type="domain" description="Solute-binding protein family 5" evidence="5">
    <location>
        <begin position="67"/>
        <end position="418"/>
    </location>
</feature>
<evidence type="ECO:0000256" key="1">
    <source>
        <dbReference type="ARBA" id="ARBA00004418"/>
    </source>
</evidence>
<feature type="chain" id="PRO_5047077041" evidence="4">
    <location>
        <begin position="23"/>
        <end position="499"/>
    </location>
</feature>
<keyword evidence="7" id="KW-1185">Reference proteome</keyword>
<dbReference type="Gene3D" id="3.10.105.10">
    <property type="entry name" value="Dipeptide-binding Protein, Domain 3"/>
    <property type="match status" value="1"/>
</dbReference>
<evidence type="ECO:0000313" key="7">
    <source>
        <dbReference type="Proteomes" id="UP001220530"/>
    </source>
</evidence>
<dbReference type="PIRSF" id="PIRSF002741">
    <property type="entry name" value="MppA"/>
    <property type="match status" value="1"/>
</dbReference>
<organism evidence="6 7">
    <name type="scientific">Devosia algicola</name>
    <dbReference type="NCBI Taxonomy" id="3026418"/>
    <lineage>
        <taxon>Bacteria</taxon>
        <taxon>Pseudomonadati</taxon>
        <taxon>Pseudomonadota</taxon>
        <taxon>Alphaproteobacteria</taxon>
        <taxon>Hyphomicrobiales</taxon>
        <taxon>Devosiaceae</taxon>
        <taxon>Devosia</taxon>
    </lineage>
</organism>
<dbReference type="Gene3D" id="3.90.76.10">
    <property type="entry name" value="Dipeptide-binding Protein, Domain 1"/>
    <property type="match status" value="1"/>
</dbReference>
<dbReference type="InterPro" id="IPR030678">
    <property type="entry name" value="Peptide/Ni-bd"/>
</dbReference>
<dbReference type="Gene3D" id="3.40.190.10">
    <property type="entry name" value="Periplasmic binding protein-like II"/>
    <property type="match status" value="1"/>
</dbReference>
<proteinExistence type="inferred from homology"/>
<protein>
    <submittedName>
        <fullName evidence="6">ABC transporter substrate-binding protein</fullName>
    </submittedName>
</protein>
<dbReference type="Pfam" id="PF00496">
    <property type="entry name" value="SBP_bac_5"/>
    <property type="match status" value="1"/>
</dbReference>
<dbReference type="InterPro" id="IPR000914">
    <property type="entry name" value="SBP_5_dom"/>
</dbReference>
<dbReference type="EMBL" id="CP118246">
    <property type="protein sequence ID" value="WDR02904.1"/>
    <property type="molecule type" value="Genomic_DNA"/>
</dbReference>
<comment type="subcellular location">
    <subcellularLocation>
        <location evidence="1">Periplasm</location>
    </subcellularLocation>
</comment>
<evidence type="ECO:0000256" key="3">
    <source>
        <dbReference type="ARBA" id="ARBA00022729"/>
    </source>
</evidence>
<evidence type="ECO:0000313" key="6">
    <source>
        <dbReference type="EMBL" id="WDR02904.1"/>
    </source>
</evidence>
<dbReference type="RefSeq" id="WP_282219306.1">
    <property type="nucleotide sequence ID" value="NZ_CP118246.1"/>
</dbReference>
<dbReference type="Proteomes" id="UP001220530">
    <property type="component" value="Chromosome"/>
</dbReference>
<accession>A0ABY7YPE4</accession>
<evidence type="ECO:0000256" key="4">
    <source>
        <dbReference type="SAM" id="SignalP"/>
    </source>
</evidence>
<dbReference type="PANTHER" id="PTHR30290:SF38">
    <property type="entry name" value="D,D-DIPEPTIDE-BINDING PERIPLASMIC PROTEIN DDPA-RELATED"/>
    <property type="match status" value="1"/>
</dbReference>
<dbReference type="InterPro" id="IPR039424">
    <property type="entry name" value="SBP_5"/>
</dbReference>
<dbReference type="PANTHER" id="PTHR30290">
    <property type="entry name" value="PERIPLASMIC BINDING COMPONENT OF ABC TRANSPORTER"/>
    <property type="match status" value="1"/>
</dbReference>